<evidence type="ECO:0000256" key="2">
    <source>
        <dbReference type="SAM" id="SignalP"/>
    </source>
</evidence>
<evidence type="ECO:0000259" key="3">
    <source>
        <dbReference type="Pfam" id="PF13505"/>
    </source>
</evidence>
<name>Q3A406_SYNC1</name>
<dbReference type="KEGG" id="pca:Pcar_1657"/>
<dbReference type="Pfam" id="PF02412">
    <property type="entry name" value="TSP_3"/>
    <property type="match status" value="2"/>
</dbReference>
<organism evidence="4 5">
    <name type="scientific">Syntrophotalea carbinolica (strain DSM 2380 / NBRC 103641 / GraBd1)</name>
    <name type="common">Pelobacter carbinolicus</name>
    <dbReference type="NCBI Taxonomy" id="338963"/>
    <lineage>
        <taxon>Bacteria</taxon>
        <taxon>Pseudomonadati</taxon>
        <taxon>Thermodesulfobacteriota</taxon>
        <taxon>Desulfuromonadia</taxon>
        <taxon>Desulfuromonadales</taxon>
        <taxon>Syntrophotaleaceae</taxon>
        <taxon>Syntrophotalea</taxon>
    </lineage>
</organism>
<evidence type="ECO:0000313" key="4">
    <source>
        <dbReference type="EMBL" id="ABA88901.1"/>
    </source>
</evidence>
<keyword evidence="5" id="KW-1185">Reference proteome</keyword>
<dbReference type="Pfam" id="PF13505">
    <property type="entry name" value="OMP_b-brl"/>
    <property type="match status" value="1"/>
</dbReference>
<dbReference type="GO" id="GO:0005509">
    <property type="term" value="F:calcium ion binding"/>
    <property type="evidence" value="ECO:0007669"/>
    <property type="project" value="InterPro"/>
</dbReference>
<dbReference type="SUPFAM" id="SSF103647">
    <property type="entry name" value="TSP type-3 repeat"/>
    <property type="match status" value="1"/>
</dbReference>
<dbReference type="eggNOG" id="COG2885">
    <property type="taxonomic scope" value="Bacteria"/>
</dbReference>
<reference evidence="5" key="1">
    <citation type="submission" date="2005-10" db="EMBL/GenBank/DDBJ databases">
        <title>Complete sequence of Pelobacter carbinolicus DSM 2380.</title>
        <authorList>
            <person name="Copeland A."/>
            <person name="Lucas S."/>
            <person name="Lapidus A."/>
            <person name="Barry K."/>
            <person name="Detter J.C."/>
            <person name="Glavina T."/>
            <person name="Hammon N."/>
            <person name="Israni S."/>
            <person name="Pitluck S."/>
            <person name="Chertkov O."/>
            <person name="Schmutz J."/>
            <person name="Larimer F."/>
            <person name="Land M."/>
            <person name="Kyrpides N."/>
            <person name="Ivanova N."/>
            <person name="Richardson P."/>
        </authorList>
    </citation>
    <scope>NUCLEOTIDE SEQUENCE [LARGE SCALE GENOMIC DNA]</scope>
    <source>
        <strain evidence="5">DSM 2380 / NBRC 103641 / GraBd1</strain>
    </source>
</reference>
<proteinExistence type="predicted"/>
<dbReference type="InterPro" id="IPR011250">
    <property type="entry name" value="OMP/PagP_B-barrel"/>
</dbReference>
<protein>
    <submittedName>
        <fullName evidence="4">Outer membrane protein, OMP_b-brl domain-containing</fullName>
    </submittedName>
</protein>
<dbReference type="InterPro" id="IPR028974">
    <property type="entry name" value="TSP_type-3_rpt"/>
</dbReference>
<dbReference type="Proteomes" id="UP000002534">
    <property type="component" value="Chromosome"/>
</dbReference>
<feature type="chain" id="PRO_5004223718" evidence="2">
    <location>
        <begin position="29"/>
        <end position="290"/>
    </location>
</feature>
<evidence type="ECO:0000256" key="1">
    <source>
        <dbReference type="ARBA" id="ARBA00022729"/>
    </source>
</evidence>
<feature type="domain" description="Outer membrane protein beta-barrel" evidence="3">
    <location>
        <begin position="15"/>
        <end position="181"/>
    </location>
</feature>
<sequence>MVMRQKNLLFYALFLFVFTSTLSGTAMAENKYHVFTVSPYVGGRLVEGNQALDDSINAGLAVGYNFSEIWSVEGVLAYSPSEYVGRDVHLLDAHVDVLYHFRPFGRLVPYLAGGAGALFIKPEGQSSDDDLQLNFGGGVKYFITENLALRGDIRPTLDINVGDSAHQSDTYWNLVCSAGVVFQLGTPQETREYLDTDGDGVLDAVDECLETPPGVAVTRRGCSRDADRDGVPDYRDLCPETAEGVTVTAAGCPAPTRGDRDADGVEDALDHCPETPFGTPVNAVGCPLDR</sequence>
<dbReference type="EMBL" id="CP000142">
    <property type="protein sequence ID" value="ABA88901.1"/>
    <property type="molecule type" value="Genomic_DNA"/>
</dbReference>
<gene>
    <name evidence="4" type="ordered locus">Pcar_1657</name>
</gene>
<dbReference type="GO" id="GO:0007155">
    <property type="term" value="P:cell adhesion"/>
    <property type="evidence" value="ECO:0007669"/>
    <property type="project" value="InterPro"/>
</dbReference>
<dbReference type="InterPro" id="IPR027385">
    <property type="entry name" value="Beta-barrel_OMP"/>
</dbReference>
<reference evidence="4 5" key="2">
    <citation type="journal article" date="2012" name="BMC Genomics">
        <title>The genome of Pelobacter carbinolicus reveals surprising metabolic capabilities and physiological features.</title>
        <authorList>
            <person name="Aklujkar M."/>
            <person name="Haveman S.A."/>
            <person name="Didonato R.Jr."/>
            <person name="Chertkov O."/>
            <person name="Han C.S."/>
            <person name="Land M.L."/>
            <person name="Brown P."/>
            <person name="Lovley D.R."/>
        </authorList>
    </citation>
    <scope>NUCLEOTIDE SEQUENCE [LARGE SCALE GENOMIC DNA]</scope>
    <source>
        <strain evidence="5">DSM 2380 / NBRC 103641 / GraBd1</strain>
    </source>
</reference>
<dbReference type="Gene3D" id="2.40.160.20">
    <property type="match status" value="1"/>
</dbReference>
<evidence type="ECO:0000313" key="5">
    <source>
        <dbReference type="Proteomes" id="UP000002534"/>
    </source>
</evidence>
<dbReference type="STRING" id="338963.Pcar_1657"/>
<dbReference type="SUPFAM" id="SSF56925">
    <property type="entry name" value="OMPA-like"/>
    <property type="match status" value="1"/>
</dbReference>
<accession>Q3A406</accession>
<feature type="signal peptide" evidence="2">
    <location>
        <begin position="1"/>
        <end position="28"/>
    </location>
</feature>
<dbReference type="HOGENOM" id="CLU_959253_0_0_7"/>
<dbReference type="InterPro" id="IPR003367">
    <property type="entry name" value="Thrombospondin_3-like_rpt"/>
</dbReference>
<dbReference type="AlphaFoldDB" id="Q3A406"/>
<keyword evidence="1 2" id="KW-0732">Signal</keyword>